<sequence length="84" mass="9774">LKTTSNGPRTHSSSSIADAVGKRTRRRQLIIHYKYFHCMAARSDIRTRGAVACAKWRWQTLVILRWVMRGACKDGFNCRRSHNR</sequence>
<evidence type="ECO:0000256" key="1">
    <source>
        <dbReference type="SAM" id="MobiDB-lite"/>
    </source>
</evidence>
<name>R7SGI6_FOMME</name>
<dbReference type="OrthoDB" id="411372at2759"/>
<reference evidence="3" key="1">
    <citation type="journal article" date="2012" name="Science">
        <title>The Paleozoic origin of enzymatic lignin decomposition reconstructed from 31 fungal genomes.</title>
        <authorList>
            <person name="Floudas D."/>
            <person name="Binder M."/>
            <person name="Riley R."/>
            <person name="Barry K."/>
            <person name="Blanchette R.A."/>
            <person name="Henrissat B."/>
            <person name="Martinez A.T."/>
            <person name="Otillar R."/>
            <person name="Spatafora J.W."/>
            <person name="Yadav J.S."/>
            <person name="Aerts A."/>
            <person name="Benoit I."/>
            <person name="Boyd A."/>
            <person name="Carlson A."/>
            <person name="Copeland A."/>
            <person name="Coutinho P.M."/>
            <person name="de Vries R.P."/>
            <person name="Ferreira P."/>
            <person name="Findley K."/>
            <person name="Foster B."/>
            <person name="Gaskell J."/>
            <person name="Glotzer D."/>
            <person name="Gorecki P."/>
            <person name="Heitman J."/>
            <person name="Hesse C."/>
            <person name="Hori C."/>
            <person name="Igarashi K."/>
            <person name="Jurgens J.A."/>
            <person name="Kallen N."/>
            <person name="Kersten P."/>
            <person name="Kohler A."/>
            <person name="Kuees U."/>
            <person name="Kumar T.K.A."/>
            <person name="Kuo A."/>
            <person name="LaButti K."/>
            <person name="Larrondo L.F."/>
            <person name="Lindquist E."/>
            <person name="Ling A."/>
            <person name="Lombard V."/>
            <person name="Lucas S."/>
            <person name="Lundell T."/>
            <person name="Martin R."/>
            <person name="McLaughlin D.J."/>
            <person name="Morgenstern I."/>
            <person name="Morin E."/>
            <person name="Murat C."/>
            <person name="Nagy L.G."/>
            <person name="Nolan M."/>
            <person name="Ohm R.A."/>
            <person name="Patyshakuliyeva A."/>
            <person name="Rokas A."/>
            <person name="Ruiz-Duenas F.J."/>
            <person name="Sabat G."/>
            <person name="Salamov A."/>
            <person name="Samejima M."/>
            <person name="Schmutz J."/>
            <person name="Slot J.C."/>
            <person name="St John F."/>
            <person name="Stenlid J."/>
            <person name="Sun H."/>
            <person name="Sun S."/>
            <person name="Syed K."/>
            <person name="Tsang A."/>
            <person name="Wiebenga A."/>
            <person name="Young D."/>
            <person name="Pisabarro A."/>
            <person name="Eastwood D.C."/>
            <person name="Martin F."/>
            <person name="Cullen D."/>
            <person name="Grigoriev I.V."/>
            <person name="Hibbett D.S."/>
        </authorList>
    </citation>
    <scope>NUCLEOTIDE SEQUENCE [LARGE SCALE GENOMIC DNA]</scope>
    <source>
        <strain evidence="3">MF3/22</strain>
    </source>
</reference>
<proteinExistence type="predicted"/>
<dbReference type="RefSeq" id="XP_007272326.1">
    <property type="nucleotide sequence ID" value="XM_007272264.1"/>
</dbReference>
<feature type="non-terminal residue" evidence="2">
    <location>
        <position position="1"/>
    </location>
</feature>
<dbReference type="GeneID" id="18678469"/>
<evidence type="ECO:0008006" key="4">
    <source>
        <dbReference type="Google" id="ProtNLM"/>
    </source>
</evidence>
<dbReference type="Proteomes" id="UP000053630">
    <property type="component" value="Unassembled WGS sequence"/>
</dbReference>
<evidence type="ECO:0000313" key="3">
    <source>
        <dbReference type="Proteomes" id="UP000053630"/>
    </source>
</evidence>
<evidence type="ECO:0000313" key="2">
    <source>
        <dbReference type="EMBL" id="EJC97412.1"/>
    </source>
</evidence>
<protein>
    <recommendedName>
        <fullName evidence="4">C3H1-type domain-containing protein</fullName>
    </recommendedName>
</protein>
<keyword evidence="3" id="KW-1185">Reference proteome</keyword>
<dbReference type="EMBL" id="JH718662">
    <property type="protein sequence ID" value="EJC97412.1"/>
    <property type="molecule type" value="Genomic_DNA"/>
</dbReference>
<feature type="compositionally biased region" description="Polar residues" evidence="1">
    <location>
        <begin position="1"/>
        <end position="16"/>
    </location>
</feature>
<feature type="region of interest" description="Disordered" evidence="1">
    <location>
        <begin position="1"/>
        <end position="22"/>
    </location>
</feature>
<dbReference type="AlphaFoldDB" id="R7SGI6"/>
<gene>
    <name evidence="2" type="ORF">FOMMEDRAFT_24467</name>
</gene>
<dbReference type="KEGG" id="fme:FOMMEDRAFT_24467"/>
<organism evidence="2 3">
    <name type="scientific">Fomitiporia mediterranea (strain MF3/22)</name>
    <name type="common">Grapevine white-rot fungus</name>
    <dbReference type="NCBI Taxonomy" id="694068"/>
    <lineage>
        <taxon>Eukaryota</taxon>
        <taxon>Fungi</taxon>
        <taxon>Dikarya</taxon>
        <taxon>Basidiomycota</taxon>
        <taxon>Agaricomycotina</taxon>
        <taxon>Agaricomycetes</taxon>
        <taxon>Hymenochaetales</taxon>
        <taxon>Hymenochaetaceae</taxon>
        <taxon>Fomitiporia</taxon>
    </lineage>
</organism>
<accession>R7SGI6</accession>